<dbReference type="EMBL" id="JAENHL010000007">
    <property type="protein sequence ID" value="MBK1868591.1"/>
    <property type="molecule type" value="Genomic_DNA"/>
</dbReference>
<gene>
    <name evidence="1" type="ORF">JHL16_19710</name>
</gene>
<protein>
    <submittedName>
        <fullName evidence="1">Uncharacterized protein</fullName>
    </submittedName>
</protein>
<name>A0ACC5R7E0_9HYPH</name>
<evidence type="ECO:0000313" key="2">
    <source>
        <dbReference type="Proteomes" id="UP000616151"/>
    </source>
</evidence>
<proteinExistence type="predicted"/>
<accession>A0ACC5R7E0</accession>
<reference evidence="1" key="1">
    <citation type="submission" date="2021-01" db="EMBL/GenBank/DDBJ databases">
        <authorList>
            <person name="Sun Q."/>
        </authorList>
    </citation>
    <scope>NUCLEOTIDE SEQUENCE</scope>
    <source>
        <strain evidence="1">YIM B02566</strain>
    </source>
</reference>
<keyword evidence="2" id="KW-1185">Reference proteome</keyword>
<organism evidence="1 2">
    <name type="scientific">Taklimakanibacter albus</name>
    <dbReference type="NCBI Taxonomy" id="2800327"/>
    <lineage>
        <taxon>Bacteria</taxon>
        <taxon>Pseudomonadati</taxon>
        <taxon>Pseudomonadota</taxon>
        <taxon>Alphaproteobacteria</taxon>
        <taxon>Hyphomicrobiales</taxon>
        <taxon>Aestuariivirgaceae</taxon>
        <taxon>Taklimakanibacter</taxon>
    </lineage>
</organism>
<evidence type="ECO:0000313" key="1">
    <source>
        <dbReference type="EMBL" id="MBK1868591.1"/>
    </source>
</evidence>
<comment type="caution">
    <text evidence="1">The sequence shown here is derived from an EMBL/GenBank/DDBJ whole genome shotgun (WGS) entry which is preliminary data.</text>
</comment>
<sequence length="46" mass="4944">MDQQPLEKSATEARQAVKVGPMRYVLGLGIAGALLGLLLAWLYLST</sequence>
<dbReference type="Proteomes" id="UP000616151">
    <property type="component" value="Unassembled WGS sequence"/>
</dbReference>